<gene>
    <name evidence="3" type="ORF">A2Y62_06175</name>
</gene>
<dbReference type="Proteomes" id="UP000178943">
    <property type="component" value="Unassembled WGS sequence"/>
</dbReference>
<evidence type="ECO:0000313" key="4">
    <source>
        <dbReference type="Proteomes" id="UP000178943"/>
    </source>
</evidence>
<sequence length="346" mass="39421">MKCLLTLLITLLAMSLHANDIRPVRDDIGYCWTMDCMKKFITYLESHDQTKEIPLPIIAGITPHDDFLYAGTIYYPLYKNIKAKEAVIFGVTHKTVRDAINDPQNILILDEFTAWKGLNGTITVSPLREYIKSHLNKSDFMVSNKAHELEHSIEGQLPFLHYFNQNIRITPIMVTGMPFEKMEEISTRLAEVITAYIHENNLKPGKDIVFLFSADANHYGKDFNNTPFGEDEKAHEKGINQDLNWVKSYLTGKVDNEKIRILTTKLWGATYRDYGSTYWCGKYSIPFGMLTTMKIMHSLNIPLQGTLLQFGDTYSGGVLPVTKCGIGTTAPFSLKHWVSFFSVAYH</sequence>
<dbReference type="InterPro" id="IPR002737">
    <property type="entry name" value="MEMO1_fam"/>
</dbReference>
<protein>
    <submittedName>
        <fullName evidence="3">AmmeMemoRadiSam system protein B</fullName>
    </submittedName>
</protein>
<accession>A0A1F5VW82</accession>
<evidence type="ECO:0000256" key="1">
    <source>
        <dbReference type="ARBA" id="ARBA00006315"/>
    </source>
</evidence>
<dbReference type="EMBL" id="MFGW01000047">
    <property type="protein sequence ID" value="OGF67517.1"/>
    <property type="molecule type" value="Genomic_DNA"/>
</dbReference>
<evidence type="ECO:0000256" key="2">
    <source>
        <dbReference type="SAM" id="SignalP"/>
    </source>
</evidence>
<proteinExistence type="inferred from homology"/>
<comment type="similarity">
    <text evidence="1">Belongs to the MEMO1 family.</text>
</comment>
<dbReference type="Pfam" id="PF01875">
    <property type="entry name" value="Memo"/>
    <property type="match status" value="1"/>
</dbReference>
<name>A0A1F5VW82_9BACT</name>
<dbReference type="AlphaFoldDB" id="A0A1F5VW82"/>
<dbReference type="NCBIfam" id="TIGR04336">
    <property type="entry name" value="AmmeMemoSam_B"/>
    <property type="match status" value="1"/>
</dbReference>
<comment type="caution">
    <text evidence="3">The sequence shown here is derived from an EMBL/GenBank/DDBJ whole genome shotgun (WGS) entry which is preliminary data.</text>
</comment>
<feature type="signal peptide" evidence="2">
    <location>
        <begin position="1"/>
        <end position="18"/>
    </location>
</feature>
<evidence type="ECO:0000313" key="3">
    <source>
        <dbReference type="EMBL" id="OGF67517.1"/>
    </source>
</evidence>
<feature type="chain" id="PRO_5009522086" evidence="2">
    <location>
        <begin position="19"/>
        <end position="346"/>
    </location>
</feature>
<organism evidence="3 4">
    <name type="scientific">Candidatus Fischerbacteria bacterium RBG_13_37_8</name>
    <dbReference type="NCBI Taxonomy" id="1817863"/>
    <lineage>
        <taxon>Bacteria</taxon>
        <taxon>Candidatus Fischeribacteriota</taxon>
    </lineage>
</organism>
<dbReference type="STRING" id="1817863.A2Y62_06175"/>
<dbReference type="PANTHER" id="PTHR11060:SF0">
    <property type="entry name" value="PROTEIN MEMO1"/>
    <property type="match status" value="1"/>
</dbReference>
<reference evidence="3 4" key="1">
    <citation type="journal article" date="2016" name="Nat. Commun.">
        <title>Thousands of microbial genomes shed light on interconnected biogeochemical processes in an aquifer system.</title>
        <authorList>
            <person name="Anantharaman K."/>
            <person name="Brown C.T."/>
            <person name="Hug L.A."/>
            <person name="Sharon I."/>
            <person name="Castelle C.J."/>
            <person name="Probst A.J."/>
            <person name="Thomas B.C."/>
            <person name="Singh A."/>
            <person name="Wilkins M.J."/>
            <person name="Karaoz U."/>
            <person name="Brodie E.L."/>
            <person name="Williams K.H."/>
            <person name="Hubbard S.S."/>
            <person name="Banfield J.F."/>
        </authorList>
    </citation>
    <scope>NUCLEOTIDE SEQUENCE [LARGE SCALE GENOMIC DNA]</scope>
</reference>
<keyword evidence="2" id="KW-0732">Signal</keyword>
<dbReference type="Gene3D" id="3.40.830.10">
    <property type="entry name" value="LigB-like"/>
    <property type="match status" value="1"/>
</dbReference>
<dbReference type="PANTHER" id="PTHR11060">
    <property type="entry name" value="PROTEIN MEMO1"/>
    <property type="match status" value="1"/>
</dbReference>